<comment type="caution">
    <text evidence="2">The sequence shown here is derived from an EMBL/GenBank/DDBJ whole genome shotgun (WGS) entry which is preliminary data.</text>
</comment>
<sequence length="54" mass="5832">MDVFSFVKIAKLSGNGLLKSNLDGEQGDPEERGSRSTSMSKGFNPGRSVRSWGL</sequence>
<proteinExistence type="predicted"/>
<dbReference type="EMBL" id="JAHDVG010000463">
    <property type="protein sequence ID" value="KAH1186339.1"/>
    <property type="molecule type" value="Genomic_DNA"/>
</dbReference>
<protein>
    <submittedName>
        <fullName evidence="2">Uncharacterized protein</fullName>
    </submittedName>
</protein>
<gene>
    <name evidence="2" type="ORF">KIL84_019088</name>
</gene>
<evidence type="ECO:0000313" key="3">
    <source>
        <dbReference type="Proteomes" id="UP000827986"/>
    </source>
</evidence>
<accession>A0A9D3XRN2</accession>
<keyword evidence="3" id="KW-1185">Reference proteome</keyword>
<feature type="region of interest" description="Disordered" evidence="1">
    <location>
        <begin position="17"/>
        <end position="54"/>
    </location>
</feature>
<reference evidence="2" key="1">
    <citation type="submission" date="2021-09" db="EMBL/GenBank/DDBJ databases">
        <title>The genome of Mauremys mutica provides insights into the evolution of semi-aquatic lifestyle.</title>
        <authorList>
            <person name="Gong S."/>
            <person name="Gao Y."/>
        </authorList>
    </citation>
    <scope>NUCLEOTIDE SEQUENCE</scope>
    <source>
        <strain evidence="2">MM-2020</strain>
        <tissue evidence="2">Muscle</tissue>
    </source>
</reference>
<dbReference type="AlphaFoldDB" id="A0A9D3XRN2"/>
<evidence type="ECO:0000256" key="1">
    <source>
        <dbReference type="SAM" id="MobiDB-lite"/>
    </source>
</evidence>
<feature type="non-terminal residue" evidence="2">
    <location>
        <position position="1"/>
    </location>
</feature>
<evidence type="ECO:0000313" key="2">
    <source>
        <dbReference type="EMBL" id="KAH1186339.1"/>
    </source>
</evidence>
<name>A0A9D3XRN2_9SAUR</name>
<organism evidence="2 3">
    <name type="scientific">Mauremys mutica</name>
    <name type="common">yellowpond turtle</name>
    <dbReference type="NCBI Taxonomy" id="74926"/>
    <lineage>
        <taxon>Eukaryota</taxon>
        <taxon>Metazoa</taxon>
        <taxon>Chordata</taxon>
        <taxon>Craniata</taxon>
        <taxon>Vertebrata</taxon>
        <taxon>Euteleostomi</taxon>
        <taxon>Archelosauria</taxon>
        <taxon>Testudinata</taxon>
        <taxon>Testudines</taxon>
        <taxon>Cryptodira</taxon>
        <taxon>Durocryptodira</taxon>
        <taxon>Testudinoidea</taxon>
        <taxon>Geoemydidae</taxon>
        <taxon>Geoemydinae</taxon>
        <taxon>Mauremys</taxon>
    </lineage>
</organism>
<dbReference type="Proteomes" id="UP000827986">
    <property type="component" value="Unassembled WGS sequence"/>
</dbReference>